<dbReference type="Proteomes" id="UP000188273">
    <property type="component" value="Chromosome"/>
</dbReference>
<evidence type="ECO:0000313" key="3">
    <source>
        <dbReference type="EMBL" id="AQQ09370.1"/>
    </source>
</evidence>
<keyword evidence="3" id="KW-0670">Pyruvate</keyword>
<evidence type="ECO:0000313" key="4">
    <source>
        <dbReference type="Proteomes" id="UP000188273"/>
    </source>
</evidence>
<dbReference type="OrthoDB" id="9789125at2"/>
<protein>
    <submittedName>
        <fullName evidence="3">Indolepyruvate oxidoreductase subunit beta</fullName>
    </submittedName>
</protein>
<dbReference type="PANTHER" id="PTHR43854:SF1">
    <property type="entry name" value="INDOLEPYRUVATE OXIDOREDUCTASE SUBUNIT IORB"/>
    <property type="match status" value="1"/>
</dbReference>
<dbReference type="GO" id="GO:0016903">
    <property type="term" value="F:oxidoreductase activity, acting on the aldehyde or oxo group of donors"/>
    <property type="evidence" value="ECO:0007669"/>
    <property type="project" value="InterPro"/>
</dbReference>
<feature type="domain" description="Pyruvate/ketoisovalerate oxidoreductase catalytic" evidence="2">
    <location>
        <begin position="13"/>
        <end position="191"/>
    </location>
</feature>
<keyword evidence="1" id="KW-0560">Oxidoreductase</keyword>
<dbReference type="STRING" id="1940790.L21SP3_01174"/>
<reference evidence="4" key="1">
    <citation type="submission" date="2017-02" db="EMBL/GenBank/DDBJ databases">
        <title>Comparative genomics and description of representatives of a novel lineage of planctomycetes thriving in anoxic sediments.</title>
        <authorList>
            <person name="Spring S."/>
            <person name="Bunk B."/>
            <person name="Sproer C."/>
            <person name="Klenk H.-P."/>
        </authorList>
    </citation>
    <scope>NUCLEOTIDE SEQUENCE [LARGE SCALE GENOMIC DNA]</scope>
    <source>
        <strain evidence="4">L21-RPul-D3</strain>
    </source>
</reference>
<evidence type="ECO:0000256" key="1">
    <source>
        <dbReference type="ARBA" id="ARBA00023002"/>
    </source>
</evidence>
<dbReference type="EMBL" id="CP019633">
    <property type="protein sequence ID" value="AQQ09370.1"/>
    <property type="molecule type" value="Genomic_DNA"/>
</dbReference>
<sequence>MSDTTSVVLAGVGGQGILLASEITAQAARISGFDVKTNEVHGMAQRGGSVIAQIRYGTKVHSPLVAKGEAKVLGGLERIAAIRYADYLSKGGLVAVNSQMMVPVTVSMGMGEYPADAEKMLRDKFENLIYIDASEEAKKLGNVKAANVVLLGALSKGLDKLSEEAWLEAVKISVKPKFIDLNIKAFKTGREI</sequence>
<dbReference type="Gene3D" id="3.40.920.10">
    <property type="entry name" value="Pyruvate-ferredoxin oxidoreductase, PFOR, domain III"/>
    <property type="match status" value="1"/>
</dbReference>
<proteinExistence type="predicted"/>
<gene>
    <name evidence="3" type="ORF">L21SP3_01174</name>
</gene>
<evidence type="ECO:0000259" key="2">
    <source>
        <dbReference type="Pfam" id="PF01558"/>
    </source>
</evidence>
<organism evidence="3 4">
    <name type="scientific">Sedimentisphaera cyanobacteriorum</name>
    <dbReference type="NCBI Taxonomy" id="1940790"/>
    <lineage>
        <taxon>Bacteria</taxon>
        <taxon>Pseudomonadati</taxon>
        <taxon>Planctomycetota</taxon>
        <taxon>Phycisphaerae</taxon>
        <taxon>Sedimentisphaerales</taxon>
        <taxon>Sedimentisphaeraceae</taxon>
        <taxon>Sedimentisphaera</taxon>
    </lineage>
</organism>
<dbReference type="InterPro" id="IPR052198">
    <property type="entry name" value="IorB_Oxidoreductase"/>
</dbReference>
<dbReference type="SUPFAM" id="SSF53323">
    <property type="entry name" value="Pyruvate-ferredoxin oxidoreductase, PFOR, domain III"/>
    <property type="match status" value="1"/>
</dbReference>
<dbReference type="PANTHER" id="PTHR43854">
    <property type="entry name" value="INDOLEPYRUVATE OXIDOREDUCTASE SUBUNIT IORB"/>
    <property type="match status" value="1"/>
</dbReference>
<dbReference type="KEGG" id="pbu:L21SP3_01174"/>
<accession>A0A1Q2HPS6</accession>
<dbReference type="InterPro" id="IPR002869">
    <property type="entry name" value="Pyrv_flavodox_OxRed_cen"/>
</dbReference>
<dbReference type="Pfam" id="PF01558">
    <property type="entry name" value="POR"/>
    <property type="match status" value="1"/>
</dbReference>
<dbReference type="AlphaFoldDB" id="A0A1Q2HPS6"/>
<dbReference type="RefSeq" id="WP_077539969.1">
    <property type="nucleotide sequence ID" value="NZ_CP019633.1"/>
</dbReference>
<keyword evidence="4" id="KW-1185">Reference proteome</keyword>
<dbReference type="InterPro" id="IPR019752">
    <property type="entry name" value="Pyrv/ketoisovalerate_OxRed_cat"/>
</dbReference>
<name>A0A1Q2HPS6_9BACT</name>